<dbReference type="EMBL" id="DF196810">
    <property type="protein sequence ID" value="GAD28988.1"/>
    <property type="molecule type" value="Genomic_DNA"/>
</dbReference>
<proteinExistence type="predicted"/>
<dbReference type="Proteomes" id="UP000030675">
    <property type="component" value="Unassembled WGS sequence"/>
</dbReference>
<name>X0P7R1_PHOLE</name>
<gene>
    <name evidence="1" type="ORF">PLEI_0633</name>
</gene>
<organism evidence="1 2">
    <name type="scientific">Photobacterium leiognathi lrivu.4.1</name>
    <dbReference type="NCBI Taxonomy" id="1248232"/>
    <lineage>
        <taxon>Bacteria</taxon>
        <taxon>Pseudomonadati</taxon>
        <taxon>Pseudomonadota</taxon>
        <taxon>Gammaproteobacteria</taxon>
        <taxon>Vibrionales</taxon>
        <taxon>Vibrionaceae</taxon>
        <taxon>Photobacterium</taxon>
    </lineage>
</organism>
<sequence length="63" mass="7174">MQTFYYWQKKLAMPKKQNTSIIVPLPTIAPLSPIVIETPTGYRISVTDEAALHFLPQLLKMLS</sequence>
<reference evidence="2" key="1">
    <citation type="submission" date="2012-12" db="EMBL/GenBank/DDBJ databases">
        <title>Genome Sequence of Photobacterium leiognathi lrivu.4.1.</title>
        <authorList>
            <person name="Urbanczyk H."/>
            <person name="Ogura Y."/>
            <person name="Hayashi T."/>
            <person name="Dunlap P.V."/>
        </authorList>
    </citation>
    <scope>NUCLEOTIDE SEQUENCE [LARGE SCALE GENOMIC DNA]</scope>
    <source>
        <strain evidence="2">lrivu.4.1</strain>
    </source>
</reference>
<evidence type="ECO:0000313" key="1">
    <source>
        <dbReference type="EMBL" id="GAD28988.1"/>
    </source>
</evidence>
<evidence type="ECO:0000313" key="2">
    <source>
        <dbReference type="Proteomes" id="UP000030675"/>
    </source>
</evidence>
<dbReference type="AlphaFoldDB" id="X0P7R1"/>
<dbReference type="HOGENOM" id="CLU_2881983_0_0_6"/>
<accession>X0P7R1</accession>
<protein>
    <submittedName>
        <fullName evidence="1">Uncharacterized protein</fullName>
    </submittedName>
</protein>